<reference evidence="3" key="1">
    <citation type="journal article" date="2023" name="GigaByte">
        <title>Genome assembly of the bearded iris, Iris pallida Lam.</title>
        <authorList>
            <person name="Bruccoleri R.E."/>
            <person name="Oakeley E.J."/>
            <person name="Faust A.M.E."/>
            <person name="Altorfer M."/>
            <person name="Dessus-Babus S."/>
            <person name="Burckhardt D."/>
            <person name="Oertli M."/>
            <person name="Naumann U."/>
            <person name="Petersen F."/>
            <person name="Wong J."/>
        </authorList>
    </citation>
    <scope>NUCLEOTIDE SEQUENCE</scope>
    <source>
        <strain evidence="3">GSM-AAB239-AS_SAM_17_03QT</strain>
    </source>
</reference>
<dbReference type="Proteomes" id="UP001140949">
    <property type="component" value="Unassembled WGS sequence"/>
</dbReference>
<evidence type="ECO:0000313" key="4">
    <source>
        <dbReference type="Proteomes" id="UP001140949"/>
    </source>
</evidence>
<dbReference type="GO" id="GO:0016757">
    <property type="term" value="F:glycosyltransferase activity"/>
    <property type="evidence" value="ECO:0007669"/>
    <property type="project" value="UniProtKB-KW"/>
</dbReference>
<feature type="compositionally biased region" description="Low complexity" evidence="1">
    <location>
        <begin position="29"/>
        <end position="42"/>
    </location>
</feature>
<evidence type="ECO:0000313" key="3">
    <source>
        <dbReference type="EMBL" id="KAJ6792831.1"/>
    </source>
</evidence>
<reference evidence="3" key="2">
    <citation type="submission" date="2023-04" db="EMBL/GenBank/DDBJ databases">
        <authorList>
            <person name="Bruccoleri R.E."/>
            <person name="Oakeley E.J."/>
            <person name="Faust A.-M."/>
            <person name="Dessus-Babus S."/>
            <person name="Altorfer M."/>
            <person name="Burckhardt D."/>
            <person name="Oertli M."/>
            <person name="Naumann U."/>
            <person name="Petersen F."/>
            <person name="Wong J."/>
        </authorList>
    </citation>
    <scope>NUCLEOTIDE SEQUENCE</scope>
    <source>
        <strain evidence="3">GSM-AAB239-AS_SAM_17_03QT</strain>
        <tissue evidence="3">Leaf</tissue>
    </source>
</reference>
<keyword evidence="3" id="KW-0328">Glycosyltransferase</keyword>
<feature type="transmembrane region" description="Helical" evidence="2">
    <location>
        <begin position="60"/>
        <end position="79"/>
    </location>
</feature>
<keyword evidence="2" id="KW-0472">Membrane</keyword>
<organism evidence="3 4">
    <name type="scientific">Iris pallida</name>
    <name type="common">Sweet iris</name>
    <dbReference type="NCBI Taxonomy" id="29817"/>
    <lineage>
        <taxon>Eukaryota</taxon>
        <taxon>Viridiplantae</taxon>
        <taxon>Streptophyta</taxon>
        <taxon>Embryophyta</taxon>
        <taxon>Tracheophyta</taxon>
        <taxon>Spermatophyta</taxon>
        <taxon>Magnoliopsida</taxon>
        <taxon>Liliopsida</taxon>
        <taxon>Asparagales</taxon>
        <taxon>Iridaceae</taxon>
        <taxon>Iridoideae</taxon>
        <taxon>Irideae</taxon>
        <taxon>Iris</taxon>
    </lineage>
</organism>
<sequence>MDGEKYVWYTPGASGGIREGRRECPNPISSGTTPSSRASSPRDQCLVPESNVSLMSEYRLCILIYMVAFLLVEIMGMIFKP</sequence>
<gene>
    <name evidence="3" type="ORF">M6B38_237590</name>
</gene>
<keyword evidence="4" id="KW-1185">Reference proteome</keyword>
<evidence type="ECO:0000256" key="2">
    <source>
        <dbReference type="SAM" id="Phobius"/>
    </source>
</evidence>
<proteinExistence type="predicted"/>
<keyword evidence="2" id="KW-1133">Transmembrane helix</keyword>
<feature type="region of interest" description="Disordered" evidence="1">
    <location>
        <begin position="13"/>
        <end position="44"/>
    </location>
</feature>
<evidence type="ECO:0000256" key="1">
    <source>
        <dbReference type="SAM" id="MobiDB-lite"/>
    </source>
</evidence>
<accession>A0AAX6DM52</accession>
<dbReference type="AlphaFoldDB" id="A0AAX6DM52"/>
<keyword evidence="3" id="KW-0808">Transferase</keyword>
<dbReference type="EMBL" id="JANAVB010043418">
    <property type="protein sequence ID" value="KAJ6792831.1"/>
    <property type="molecule type" value="Genomic_DNA"/>
</dbReference>
<keyword evidence="2" id="KW-0812">Transmembrane</keyword>
<name>A0AAX6DM52_IRIPA</name>
<protein>
    <submittedName>
        <fullName evidence="3">Nicotinate phosphoribosyltransferase 1-like isoform X2</fullName>
    </submittedName>
</protein>
<comment type="caution">
    <text evidence="3">The sequence shown here is derived from an EMBL/GenBank/DDBJ whole genome shotgun (WGS) entry which is preliminary data.</text>
</comment>